<accession>A0A151P0Q1</accession>
<name>A0A151P0Q1_ALLMI</name>
<dbReference type="EMBL" id="AKHW03001359">
    <property type="protein sequence ID" value="KYO42702.1"/>
    <property type="molecule type" value="Genomic_DNA"/>
</dbReference>
<keyword evidence="2" id="KW-1185">Reference proteome</keyword>
<dbReference type="Proteomes" id="UP000050525">
    <property type="component" value="Unassembled WGS sequence"/>
</dbReference>
<organism evidence="1 2">
    <name type="scientific">Alligator mississippiensis</name>
    <name type="common">American alligator</name>
    <dbReference type="NCBI Taxonomy" id="8496"/>
    <lineage>
        <taxon>Eukaryota</taxon>
        <taxon>Metazoa</taxon>
        <taxon>Chordata</taxon>
        <taxon>Craniata</taxon>
        <taxon>Vertebrata</taxon>
        <taxon>Euteleostomi</taxon>
        <taxon>Archelosauria</taxon>
        <taxon>Archosauria</taxon>
        <taxon>Crocodylia</taxon>
        <taxon>Alligatoridae</taxon>
        <taxon>Alligatorinae</taxon>
        <taxon>Alligator</taxon>
    </lineage>
</organism>
<sequence length="125" mass="13952">MPPIGLCSEVCRCCHDLHGNSFFKGASSCPVLEPAVTGAGLGNIQRSMREGEYLYWSQLPSSTGTSYPPLMRPSYPAMLFPVIPYFTCPDMQPSWPQLHPPLHWSQLLNYTGLSYPHLYSSQILC</sequence>
<proteinExistence type="predicted"/>
<gene>
    <name evidence="1" type="ORF">Y1Q_0014626</name>
</gene>
<comment type="caution">
    <text evidence="1">The sequence shown here is derived from an EMBL/GenBank/DDBJ whole genome shotgun (WGS) entry which is preliminary data.</text>
</comment>
<protein>
    <submittedName>
        <fullName evidence="1">Uncharacterized protein</fullName>
    </submittedName>
</protein>
<evidence type="ECO:0000313" key="2">
    <source>
        <dbReference type="Proteomes" id="UP000050525"/>
    </source>
</evidence>
<evidence type="ECO:0000313" key="1">
    <source>
        <dbReference type="EMBL" id="KYO42702.1"/>
    </source>
</evidence>
<dbReference type="AlphaFoldDB" id="A0A151P0Q1"/>
<reference evidence="1 2" key="1">
    <citation type="journal article" date="2012" name="Genome Biol.">
        <title>Sequencing three crocodilian genomes to illuminate the evolution of archosaurs and amniotes.</title>
        <authorList>
            <person name="St John J.A."/>
            <person name="Braun E.L."/>
            <person name="Isberg S.R."/>
            <person name="Miles L.G."/>
            <person name="Chong A.Y."/>
            <person name="Gongora J."/>
            <person name="Dalzell P."/>
            <person name="Moran C."/>
            <person name="Bed'hom B."/>
            <person name="Abzhanov A."/>
            <person name="Burgess S.C."/>
            <person name="Cooksey A.M."/>
            <person name="Castoe T.A."/>
            <person name="Crawford N.G."/>
            <person name="Densmore L.D."/>
            <person name="Drew J.C."/>
            <person name="Edwards S.V."/>
            <person name="Faircloth B.C."/>
            <person name="Fujita M.K."/>
            <person name="Greenwold M.J."/>
            <person name="Hoffmann F.G."/>
            <person name="Howard J.M."/>
            <person name="Iguchi T."/>
            <person name="Janes D.E."/>
            <person name="Khan S.Y."/>
            <person name="Kohno S."/>
            <person name="de Koning A.J."/>
            <person name="Lance S.L."/>
            <person name="McCarthy F.M."/>
            <person name="McCormack J.E."/>
            <person name="Merchant M.E."/>
            <person name="Peterson D.G."/>
            <person name="Pollock D.D."/>
            <person name="Pourmand N."/>
            <person name="Raney B.J."/>
            <person name="Roessler K.A."/>
            <person name="Sanford J.R."/>
            <person name="Sawyer R.H."/>
            <person name="Schmidt C.J."/>
            <person name="Triplett E.W."/>
            <person name="Tuberville T.D."/>
            <person name="Venegas-Anaya M."/>
            <person name="Howard J.T."/>
            <person name="Jarvis E.D."/>
            <person name="Guillette L.J.Jr."/>
            <person name="Glenn T.C."/>
            <person name="Green R.E."/>
            <person name="Ray D.A."/>
        </authorList>
    </citation>
    <scope>NUCLEOTIDE SEQUENCE [LARGE SCALE GENOMIC DNA]</scope>
    <source>
        <strain evidence="1">KSC_2009_1</strain>
    </source>
</reference>